<reference evidence="2" key="1">
    <citation type="submission" date="2020-05" db="EMBL/GenBank/DDBJ databases">
        <authorList>
            <person name="Chiriac C."/>
            <person name="Salcher M."/>
            <person name="Ghai R."/>
            <person name="Kavagutti S V."/>
        </authorList>
    </citation>
    <scope>NUCLEOTIDE SEQUENCE</scope>
</reference>
<feature type="compositionally biased region" description="Acidic residues" evidence="1">
    <location>
        <begin position="147"/>
        <end position="164"/>
    </location>
</feature>
<sequence>MPANIRDLLKNTQDIFMTDSAVNTLLNFERVLDELDLYAFANWKSGELVEGPVYEKYFVKCVFMWPYKKMPDPKGATRLSEYGCDVSYEQDFFEHPGKVKEPTDFKPGTKVPKMIKSPIWLVNITMPKKLMTDIEQGALELESGTVDMEDIEQAYETGADDDTNAENIENNVQQQSAPAPAL</sequence>
<gene>
    <name evidence="2" type="ORF">UFOVP190_391</name>
</gene>
<feature type="region of interest" description="Disordered" evidence="1">
    <location>
        <begin position="141"/>
        <end position="182"/>
    </location>
</feature>
<organism evidence="2">
    <name type="scientific">uncultured Caudovirales phage</name>
    <dbReference type="NCBI Taxonomy" id="2100421"/>
    <lineage>
        <taxon>Viruses</taxon>
        <taxon>Duplodnaviria</taxon>
        <taxon>Heunggongvirae</taxon>
        <taxon>Uroviricota</taxon>
        <taxon>Caudoviricetes</taxon>
        <taxon>Peduoviridae</taxon>
        <taxon>Maltschvirus</taxon>
        <taxon>Maltschvirus maltsch</taxon>
    </lineage>
</organism>
<proteinExistence type="predicted"/>
<dbReference type="EMBL" id="LR798243">
    <property type="protein sequence ID" value="CAB5215095.1"/>
    <property type="molecule type" value="Genomic_DNA"/>
</dbReference>
<protein>
    <submittedName>
        <fullName evidence="2">Uncharacterized protein</fullName>
    </submittedName>
</protein>
<accession>A0A6J7WHB2</accession>
<feature type="compositionally biased region" description="Polar residues" evidence="1">
    <location>
        <begin position="165"/>
        <end position="182"/>
    </location>
</feature>
<evidence type="ECO:0000313" key="2">
    <source>
        <dbReference type="EMBL" id="CAB5215095.1"/>
    </source>
</evidence>
<evidence type="ECO:0000256" key="1">
    <source>
        <dbReference type="SAM" id="MobiDB-lite"/>
    </source>
</evidence>
<name>A0A6J7WHB2_9CAUD</name>